<dbReference type="Pfam" id="PF01535">
    <property type="entry name" value="PPR"/>
    <property type="match status" value="4"/>
</dbReference>
<dbReference type="GO" id="GO:0009451">
    <property type="term" value="P:RNA modification"/>
    <property type="evidence" value="ECO:0007669"/>
    <property type="project" value="InterPro"/>
</dbReference>
<dbReference type="STRING" id="5762.D2VRZ1"/>
<keyword evidence="1" id="KW-0677">Repeat</keyword>
<sequence length="860" mass="99572">MVGFFIKKMFTLRHFATSLKKLGKVKDLFDPKNPTAALQEYFKNPNDFDAVFLLNKKEINFYDCKRIFERVSSKRSVNTLTSMYFASKRTNQEKWIQDEYLEEVNQILSTLAPNEFKRISPTLWNMILNAMTTSPKFKKKAQFWYETLDNNLVPLSEKNKSCLLNSYCTSGNLEMVIRLFNQMEAPTIIDITKVTEKLIENYRLQDVKNILLEMSVSPDAILFTTLIKSCSKIKYLEGGKSIHRIIVELFPHLLNDITLITCLISFYSTCGQYETAIELFTNSPQKNIITWNCYLQALLSSGKIDLAFENFRRLAEPSNSTFVIMLNACISNNLFERGKEICGLIEQNQCKDPIVMNSVISFYANLGEVERSIETFYSFKNPDTPMCNTILKILFKDERISEAFSLFYNMMSTKQTSEVSFIVMLNECTNKLLKKEGEEIIALLPPLFECGLELRNSILKFYSVFKIYDRAKETFEEMLRLKNFDYISLISMLSLYSDGISLKQGIEIHQIAEKYHFQEIELHNTILNFYGKMGEIEKTFELFVDLLRREYPISIITWNVVLATCAQNGRAKQAEVIFDKMIEQGFEPNEETLLHMLSAYSHNMMPEKSINLYRELPSKYHIEPTIKHTACLVDGLVRSGLFEEAEKIIGDSKELILWSTYLGGCRKYNDLERARKAFAILKEIDKTDSSNYILLANIYSYFGEDLEVELLKKEMKSENAKKIPGVTTIEINGKTYSFVSNDKNHPEIKQIEEELMKLTQEMIDAGYEPDLRWVTKHGTFTDDEKKNLLCRHSEKLAMAYAFIHQPKGSTIRIANNLRVCGDCHNATKYISKVRNCKIIVRDASRFHHFENGKCSCGDNW</sequence>
<dbReference type="OrthoDB" id="185373at2759"/>
<dbReference type="FunFam" id="1.25.40.10:FF:000158">
    <property type="entry name" value="pentatricopeptide repeat-containing protein At2g33680"/>
    <property type="match status" value="1"/>
</dbReference>
<reference evidence="4 5" key="1">
    <citation type="journal article" date="2010" name="Cell">
        <title>The genome of Naegleria gruberi illuminates early eukaryotic versatility.</title>
        <authorList>
            <person name="Fritz-Laylin L.K."/>
            <person name="Prochnik S.E."/>
            <person name="Ginger M.L."/>
            <person name="Dacks J.B."/>
            <person name="Carpenter M.L."/>
            <person name="Field M.C."/>
            <person name="Kuo A."/>
            <person name="Paredez A."/>
            <person name="Chapman J."/>
            <person name="Pham J."/>
            <person name="Shu S."/>
            <person name="Neupane R."/>
            <person name="Cipriano M."/>
            <person name="Mancuso J."/>
            <person name="Tu H."/>
            <person name="Salamov A."/>
            <person name="Lindquist E."/>
            <person name="Shapiro H."/>
            <person name="Lucas S."/>
            <person name="Grigoriev I.V."/>
            <person name="Cande W.Z."/>
            <person name="Fulton C."/>
            <person name="Rokhsar D.S."/>
            <person name="Dawson S.C."/>
        </authorList>
    </citation>
    <scope>NUCLEOTIDE SEQUENCE [LARGE SCALE GENOMIC DNA]</scope>
    <source>
        <strain evidence="4 5">NEG-M</strain>
    </source>
</reference>
<evidence type="ECO:0000256" key="2">
    <source>
        <dbReference type="PROSITE-ProRule" id="PRU00708"/>
    </source>
</evidence>
<dbReference type="InterPro" id="IPR046960">
    <property type="entry name" value="PPR_At4g14850-like_plant"/>
</dbReference>
<gene>
    <name evidence="4" type="ORF">NAEGRDRAFT_51788</name>
</gene>
<dbReference type="NCBIfam" id="TIGR00756">
    <property type="entry name" value="PPR"/>
    <property type="match status" value="1"/>
</dbReference>
<dbReference type="Pfam" id="PF20430">
    <property type="entry name" value="Eplus_motif"/>
    <property type="match status" value="1"/>
</dbReference>
<dbReference type="Pfam" id="PF14432">
    <property type="entry name" value="DYW_deaminase"/>
    <property type="match status" value="1"/>
</dbReference>
<evidence type="ECO:0000313" key="4">
    <source>
        <dbReference type="EMBL" id="EFC40548.1"/>
    </source>
</evidence>
<dbReference type="Gene3D" id="1.25.40.10">
    <property type="entry name" value="Tetratricopeptide repeat domain"/>
    <property type="match status" value="4"/>
</dbReference>
<dbReference type="PROSITE" id="PS51375">
    <property type="entry name" value="PPR"/>
    <property type="match status" value="1"/>
</dbReference>
<dbReference type="KEGG" id="ngr:NAEGRDRAFT_51788"/>
<dbReference type="AlphaFoldDB" id="D2VRZ1"/>
<dbReference type="PANTHER" id="PTHR24015:SF548">
    <property type="entry name" value="OS08G0340900 PROTEIN"/>
    <property type="match status" value="1"/>
</dbReference>
<evidence type="ECO:0000313" key="5">
    <source>
        <dbReference type="Proteomes" id="UP000006671"/>
    </source>
</evidence>
<evidence type="ECO:0000259" key="3">
    <source>
        <dbReference type="Pfam" id="PF14432"/>
    </source>
</evidence>
<dbReference type="Pfam" id="PF20431">
    <property type="entry name" value="E_motif"/>
    <property type="match status" value="1"/>
</dbReference>
<dbReference type="EMBL" id="GG738892">
    <property type="protein sequence ID" value="EFC40548.1"/>
    <property type="molecule type" value="Genomic_DNA"/>
</dbReference>
<dbReference type="GO" id="GO:0003723">
    <property type="term" value="F:RNA binding"/>
    <property type="evidence" value="ECO:0007669"/>
    <property type="project" value="InterPro"/>
</dbReference>
<dbReference type="PANTHER" id="PTHR24015">
    <property type="entry name" value="OS07G0578800 PROTEIN-RELATED"/>
    <property type="match status" value="1"/>
</dbReference>
<dbReference type="GO" id="GO:0048731">
    <property type="term" value="P:system development"/>
    <property type="evidence" value="ECO:0007669"/>
    <property type="project" value="UniProtKB-ARBA"/>
</dbReference>
<dbReference type="GO" id="GO:0008270">
    <property type="term" value="F:zinc ion binding"/>
    <property type="evidence" value="ECO:0007669"/>
    <property type="project" value="InterPro"/>
</dbReference>
<dbReference type="Pfam" id="PF13041">
    <property type="entry name" value="PPR_2"/>
    <property type="match status" value="1"/>
</dbReference>
<protein>
    <submittedName>
        <fullName evidence="4">Predicted protein</fullName>
    </submittedName>
</protein>
<dbReference type="InParanoid" id="D2VRZ1"/>
<dbReference type="InterPro" id="IPR032867">
    <property type="entry name" value="DYW_dom"/>
</dbReference>
<dbReference type="eggNOG" id="KOG4197">
    <property type="taxonomic scope" value="Eukaryota"/>
</dbReference>
<proteinExistence type="predicted"/>
<dbReference type="SUPFAM" id="SSF48452">
    <property type="entry name" value="TPR-like"/>
    <property type="match status" value="1"/>
</dbReference>
<evidence type="ECO:0000256" key="1">
    <source>
        <dbReference type="ARBA" id="ARBA00022737"/>
    </source>
</evidence>
<dbReference type="OMA" id="AMIVGYN"/>
<dbReference type="Proteomes" id="UP000006671">
    <property type="component" value="Unassembled WGS sequence"/>
</dbReference>
<dbReference type="InterPro" id="IPR046849">
    <property type="entry name" value="E2_motif"/>
</dbReference>
<feature type="repeat" description="PPR" evidence="2">
    <location>
        <begin position="554"/>
        <end position="588"/>
    </location>
</feature>
<accession>D2VRZ1</accession>
<organism evidence="5">
    <name type="scientific">Naegleria gruberi</name>
    <name type="common">Amoeba</name>
    <dbReference type="NCBI Taxonomy" id="5762"/>
    <lineage>
        <taxon>Eukaryota</taxon>
        <taxon>Discoba</taxon>
        <taxon>Heterolobosea</taxon>
        <taxon>Tetramitia</taxon>
        <taxon>Eutetramitia</taxon>
        <taxon>Vahlkampfiidae</taxon>
        <taxon>Naegleria</taxon>
    </lineage>
</organism>
<dbReference type="InterPro" id="IPR002885">
    <property type="entry name" value="PPR_rpt"/>
</dbReference>
<keyword evidence="5" id="KW-1185">Reference proteome</keyword>
<dbReference type="RefSeq" id="XP_002673292.1">
    <property type="nucleotide sequence ID" value="XM_002673246.1"/>
</dbReference>
<dbReference type="GeneID" id="8851046"/>
<feature type="domain" description="DYW" evidence="3">
    <location>
        <begin position="766"/>
        <end position="860"/>
    </location>
</feature>
<dbReference type="InterPro" id="IPR046848">
    <property type="entry name" value="E_motif"/>
</dbReference>
<name>D2VRZ1_NAEGR</name>
<dbReference type="InterPro" id="IPR011990">
    <property type="entry name" value="TPR-like_helical_dom_sf"/>
</dbReference>
<dbReference type="VEuPathDB" id="AmoebaDB:NAEGRDRAFT_51788"/>